<name>A0A6S9X6B6_CHRCT</name>
<proteinExistence type="predicted"/>
<dbReference type="EMBL" id="HBIZ01029992">
    <property type="protein sequence ID" value="CAE0766493.1"/>
    <property type="molecule type" value="Transcribed_RNA"/>
</dbReference>
<gene>
    <name evidence="1" type="ORF">PCAR00345_LOCUS19105</name>
    <name evidence="2" type="ORF">PCAR00345_LOCUS19106</name>
</gene>
<evidence type="ECO:0000313" key="2">
    <source>
        <dbReference type="EMBL" id="CAE0766494.1"/>
    </source>
</evidence>
<dbReference type="EMBL" id="HBIZ01029994">
    <property type="protein sequence ID" value="CAE0766494.1"/>
    <property type="molecule type" value="Transcribed_RNA"/>
</dbReference>
<evidence type="ECO:0000313" key="1">
    <source>
        <dbReference type="EMBL" id="CAE0766493.1"/>
    </source>
</evidence>
<dbReference type="AlphaFoldDB" id="A0A6S9X6B6"/>
<reference evidence="2" key="1">
    <citation type="submission" date="2021-01" db="EMBL/GenBank/DDBJ databases">
        <authorList>
            <person name="Corre E."/>
            <person name="Pelletier E."/>
            <person name="Niang G."/>
            <person name="Scheremetjew M."/>
            <person name="Finn R."/>
            <person name="Kale V."/>
            <person name="Holt S."/>
            <person name="Cochrane G."/>
            <person name="Meng A."/>
            <person name="Brown T."/>
            <person name="Cohen L."/>
        </authorList>
    </citation>
    <scope>NUCLEOTIDE SEQUENCE</scope>
    <source>
        <strain evidence="2">CCMP645</strain>
    </source>
</reference>
<accession>A0A6S9X6B6</accession>
<protein>
    <submittedName>
        <fullName evidence="2">Uncharacterized protein</fullName>
    </submittedName>
</protein>
<sequence length="185" mass="20594">MCASSALSYDGEPVVEFGMQTARRVEGFSRLVKLQASQITCSSRNGRPCIRPIDGAAQAAMSDAAPPEQRRTEDGSLHQLLWMRTCSGVEVVADFTGPQYGIDERLHATDTPFWRCEVGPRLLSVYGFQLLGEPCRFSSFGGLPALPIENKVHLHVALLIRDSLSLRLLFEHQISRDFERSLFPK</sequence>
<organism evidence="2">
    <name type="scientific">Chrysotila carterae</name>
    <name type="common">Marine alga</name>
    <name type="synonym">Syracosphaera carterae</name>
    <dbReference type="NCBI Taxonomy" id="13221"/>
    <lineage>
        <taxon>Eukaryota</taxon>
        <taxon>Haptista</taxon>
        <taxon>Haptophyta</taxon>
        <taxon>Prymnesiophyceae</taxon>
        <taxon>Isochrysidales</taxon>
        <taxon>Isochrysidaceae</taxon>
        <taxon>Chrysotila</taxon>
    </lineage>
</organism>